<name>A0AAE4HVY3_9STRE</name>
<reference evidence="1" key="1">
    <citation type="submission" date="2023-03" db="EMBL/GenBank/DDBJ databases">
        <authorList>
            <person name="Shen W."/>
            <person name="Cai J."/>
        </authorList>
    </citation>
    <scope>NUCLEOTIDE SEQUENCE</scope>
    <source>
        <strain evidence="1">P82-2</strain>
    </source>
</reference>
<protein>
    <submittedName>
        <fullName evidence="1">Uncharacterized protein</fullName>
    </submittedName>
</protein>
<sequence>MNQDYAMDSLFQNNEDHVLEIYQTILENIQTYGQPIIEILIVKLS</sequence>
<evidence type="ECO:0000313" key="2">
    <source>
        <dbReference type="Proteomes" id="UP001180515"/>
    </source>
</evidence>
<organism evidence="1 2">
    <name type="scientific">Streptococcus parauberis</name>
    <dbReference type="NCBI Taxonomy" id="1348"/>
    <lineage>
        <taxon>Bacteria</taxon>
        <taxon>Bacillati</taxon>
        <taxon>Bacillota</taxon>
        <taxon>Bacilli</taxon>
        <taxon>Lactobacillales</taxon>
        <taxon>Streptococcaceae</taxon>
        <taxon>Streptococcus</taxon>
    </lineage>
</organism>
<dbReference type="RefSeq" id="WP_311982241.1">
    <property type="nucleotide sequence ID" value="NZ_JARQAG010000014.1"/>
</dbReference>
<evidence type="ECO:0000313" key="1">
    <source>
        <dbReference type="EMBL" id="MDT2732321.1"/>
    </source>
</evidence>
<dbReference type="EMBL" id="JARQAG010000014">
    <property type="protein sequence ID" value="MDT2732321.1"/>
    <property type="molecule type" value="Genomic_DNA"/>
</dbReference>
<dbReference type="AlphaFoldDB" id="A0AAE4HVY3"/>
<gene>
    <name evidence="1" type="ORF">P7G31_08795</name>
</gene>
<proteinExistence type="predicted"/>
<comment type="caution">
    <text evidence="1">The sequence shown here is derived from an EMBL/GenBank/DDBJ whole genome shotgun (WGS) entry which is preliminary data.</text>
</comment>
<accession>A0AAE4HVY3</accession>
<dbReference type="Proteomes" id="UP001180515">
    <property type="component" value="Unassembled WGS sequence"/>
</dbReference>